<gene>
    <name evidence="1" type="ORF">GCM10017591_05020</name>
</gene>
<dbReference type="EMBL" id="BSER01000002">
    <property type="protein sequence ID" value="GLJ94441.1"/>
    <property type="molecule type" value="Genomic_DNA"/>
</dbReference>
<sequence length="51" mass="5246">MRLGEAAKRAYELVGEGVAADVGAVVERFAAPGTKEAAVAAIREVAEAWTS</sequence>
<dbReference type="AlphaFoldDB" id="A0A9W6M539"/>
<organism evidence="1 2">
    <name type="scientific">Microbacterium dextranolyticum</name>
    <dbReference type="NCBI Taxonomy" id="36806"/>
    <lineage>
        <taxon>Bacteria</taxon>
        <taxon>Bacillati</taxon>
        <taxon>Actinomycetota</taxon>
        <taxon>Actinomycetes</taxon>
        <taxon>Micrococcales</taxon>
        <taxon>Microbacteriaceae</taxon>
        <taxon>Microbacterium</taxon>
    </lineage>
</organism>
<dbReference type="Proteomes" id="UP001142291">
    <property type="component" value="Unassembled WGS sequence"/>
</dbReference>
<proteinExistence type="predicted"/>
<protein>
    <submittedName>
        <fullName evidence="1">Uncharacterized protein</fullName>
    </submittedName>
</protein>
<accession>A0A9W6M539</accession>
<evidence type="ECO:0000313" key="2">
    <source>
        <dbReference type="Proteomes" id="UP001142291"/>
    </source>
</evidence>
<reference evidence="1" key="1">
    <citation type="journal article" date="2014" name="Int. J. Syst. Evol. Microbiol.">
        <title>Complete genome sequence of Corynebacterium casei LMG S-19264T (=DSM 44701T), isolated from a smear-ripened cheese.</title>
        <authorList>
            <consortium name="US DOE Joint Genome Institute (JGI-PGF)"/>
            <person name="Walter F."/>
            <person name="Albersmeier A."/>
            <person name="Kalinowski J."/>
            <person name="Ruckert C."/>
        </authorList>
    </citation>
    <scope>NUCLEOTIDE SEQUENCE</scope>
    <source>
        <strain evidence="1">VKM Ac-1940</strain>
    </source>
</reference>
<name>A0A9W6M539_9MICO</name>
<keyword evidence="2" id="KW-1185">Reference proteome</keyword>
<comment type="caution">
    <text evidence="1">The sequence shown here is derived from an EMBL/GenBank/DDBJ whole genome shotgun (WGS) entry which is preliminary data.</text>
</comment>
<reference evidence="1" key="2">
    <citation type="submission" date="2023-01" db="EMBL/GenBank/DDBJ databases">
        <authorList>
            <person name="Sun Q."/>
            <person name="Evtushenko L."/>
        </authorList>
    </citation>
    <scope>NUCLEOTIDE SEQUENCE</scope>
    <source>
        <strain evidence="1">VKM Ac-1940</strain>
    </source>
</reference>
<evidence type="ECO:0000313" key="1">
    <source>
        <dbReference type="EMBL" id="GLJ94441.1"/>
    </source>
</evidence>